<dbReference type="Pfam" id="PF07848">
    <property type="entry name" value="PaaX"/>
    <property type="match status" value="1"/>
</dbReference>
<dbReference type="PANTHER" id="PTHR30319:SF1">
    <property type="entry name" value="TRANSCRIPTIONAL REPRESSOR PAAX"/>
    <property type="match status" value="1"/>
</dbReference>
<dbReference type="Proteomes" id="UP000004926">
    <property type="component" value="Chromosome"/>
</dbReference>
<evidence type="ECO:0000313" key="5">
    <source>
        <dbReference type="Proteomes" id="UP000004926"/>
    </source>
</evidence>
<dbReference type="RefSeq" id="WP_009156431.1">
    <property type="nucleotide sequence ID" value="NZ_CM001439.1"/>
</dbReference>
<dbReference type="InterPro" id="IPR012906">
    <property type="entry name" value="PaaX-like_N"/>
</dbReference>
<sequence>MDSQGTADEAGSTATPWQRPQALLLNFFAAHLLGRDEAVYSASLIDVLAKVGVGEHAARSTLSRMTRRGLLQRHRSGKRVYLGLTEYTASVLQEGGTRVRQAVNREWDGHWTVLGFSLPETRRSDRHLLRSRLAWAGFGPLQNGLWITPREVDLDQLLEGLDVADHVKAFRATTLHPTDIQEMIAETWDLEELAEGYRGFLRRWDIADPMASAQDVLPQQLLMHTQWTLLLRKDPGLPVEHLPSDWPAVRAEHVFLRMRSVLAPQAEREVDAIVERISLPARDATDPRDRQGKRTA</sequence>
<dbReference type="InterPro" id="IPR011965">
    <property type="entry name" value="PaaX_trns_reg"/>
</dbReference>
<dbReference type="Gene3D" id="3.30.70.2650">
    <property type="match status" value="1"/>
</dbReference>
<dbReference type="Gene3D" id="1.10.10.10">
    <property type="entry name" value="Winged helix-like DNA-binding domain superfamily/Winged helix DNA-binding domain"/>
    <property type="match status" value="1"/>
</dbReference>
<protein>
    <submittedName>
        <fullName evidence="4">Phenylacetic acid-responsive transcriptional repressor</fullName>
    </submittedName>
</protein>
<organism evidence="4 5">
    <name type="scientific">Saccharomonospora marina XMU15</name>
    <dbReference type="NCBI Taxonomy" id="882083"/>
    <lineage>
        <taxon>Bacteria</taxon>
        <taxon>Bacillati</taxon>
        <taxon>Actinomycetota</taxon>
        <taxon>Actinomycetes</taxon>
        <taxon>Pseudonocardiales</taxon>
        <taxon>Pseudonocardiaceae</taxon>
        <taxon>Saccharomonospora</taxon>
    </lineage>
</organism>
<gene>
    <name evidence="4" type="ORF">SacmaDRAFT_4880</name>
</gene>
<evidence type="ECO:0000259" key="2">
    <source>
        <dbReference type="Pfam" id="PF08223"/>
    </source>
</evidence>
<proteinExistence type="predicted"/>
<evidence type="ECO:0000259" key="1">
    <source>
        <dbReference type="Pfam" id="PF07848"/>
    </source>
</evidence>
<dbReference type="Pfam" id="PF20803">
    <property type="entry name" value="PaaX_M"/>
    <property type="match status" value="1"/>
</dbReference>
<dbReference type="PIRSF" id="PIRSF020623">
    <property type="entry name" value="PaaX"/>
    <property type="match status" value="1"/>
</dbReference>
<name>H5X057_9PSEU</name>
<keyword evidence="5" id="KW-1185">Reference proteome</keyword>
<dbReference type="InterPro" id="IPR013225">
    <property type="entry name" value="PaaX_C"/>
</dbReference>
<evidence type="ECO:0000313" key="4">
    <source>
        <dbReference type="EMBL" id="EHR53053.1"/>
    </source>
</evidence>
<dbReference type="Gene3D" id="1.20.58.1460">
    <property type="match status" value="1"/>
</dbReference>
<dbReference type="GO" id="GO:0006351">
    <property type="term" value="P:DNA-templated transcription"/>
    <property type="evidence" value="ECO:0007669"/>
    <property type="project" value="InterPro"/>
</dbReference>
<reference evidence="4 5" key="1">
    <citation type="journal article" date="2012" name="Stand. Genomic Sci.">
        <title>Genome sequence of the ocean sediment bacterium Saccharomonospora marina type strain (XMU15(T)).</title>
        <authorList>
            <person name="Klenk H.P."/>
            <person name="Lu M."/>
            <person name="Lucas S."/>
            <person name="Lapidus A."/>
            <person name="Copeland A."/>
            <person name="Pitluck S."/>
            <person name="Goodwin L.A."/>
            <person name="Han C."/>
            <person name="Tapia R."/>
            <person name="Brambilla E.M."/>
            <person name="Potter G."/>
            <person name="Land M."/>
            <person name="Ivanova N."/>
            <person name="Rohde M."/>
            <person name="Goker M."/>
            <person name="Detter J.C."/>
            <person name="Li W.J."/>
            <person name="Kyrpides N.C."/>
            <person name="Woyke T."/>
        </authorList>
    </citation>
    <scope>NUCLEOTIDE SEQUENCE [LARGE SCALE GENOMIC DNA]</scope>
    <source>
        <strain evidence="4 5">XMU15</strain>
    </source>
</reference>
<dbReference type="EMBL" id="CM001439">
    <property type="protein sequence ID" value="EHR53053.1"/>
    <property type="molecule type" value="Genomic_DNA"/>
</dbReference>
<accession>H5X057</accession>
<dbReference type="AlphaFoldDB" id="H5X057"/>
<dbReference type="Pfam" id="PF08223">
    <property type="entry name" value="PaaX_C"/>
    <property type="match status" value="1"/>
</dbReference>
<feature type="domain" description="Transcriptional repressor PaaX-like C-terminal" evidence="2">
    <location>
        <begin position="188"/>
        <end position="270"/>
    </location>
</feature>
<dbReference type="InterPro" id="IPR048846">
    <property type="entry name" value="PaaX-like_central"/>
</dbReference>
<feature type="domain" description="Transcriptional repressor PaaX-like central Cas2-like" evidence="3">
    <location>
        <begin position="105"/>
        <end position="183"/>
    </location>
</feature>
<evidence type="ECO:0000259" key="3">
    <source>
        <dbReference type="Pfam" id="PF20803"/>
    </source>
</evidence>
<dbReference type="InterPro" id="IPR036388">
    <property type="entry name" value="WH-like_DNA-bd_sf"/>
</dbReference>
<feature type="domain" description="Transcriptional repressor PaaX-like N-terminal" evidence="1">
    <location>
        <begin position="21"/>
        <end position="86"/>
    </location>
</feature>
<dbReference type="HOGENOM" id="CLU_067515_1_0_11"/>
<dbReference type="STRING" id="882083.SacmaDRAFT_4880"/>
<dbReference type="PANTHER" id="PTHR30319">
    <property type="entry name" value="PHENYLACETIC ACID REGULATOR-RELATED TRANSCRIPTIONAL REPRESSOR"/>
    <property type="match status" value="1"/>
</dbReference>
<dbReference type="OrthoDB" id="2270427at2"/>
<dbReference type="eggNOG" id="COG3327">
    <property type="taxonomic scope" value="Bacteria"/>
</dbReference>